<organism evidence="2 3">
    <name type="scientific">Fopius arisanus</name>
    <dbReference type="NCBI Taxonomy" id="64838"/>
    <lineage>
        <taxon>Eukaryota</taxon>
        <taxon>Metazoa</taxon>
        <taxon>Ecdysozoa</taxon>
        <taxon>Arthropoda</taxon>
        <taxon>Hexapoda</taxon>
        <taxon>Insecta</taxon>
        <taxon>Pterygota</taxon>
        <taxon>Neoptera</taxon>
        <taxon>Endopterygota</taxon>
        <taxon>Hymenoptera</taxon>
        <taxon>Apocrita</taxon>
        <taxon>Ichneumonoidea</taxon>
        <taxon>Braconidae</taxon>
        <taxon>Opiinae</taxon>
        <taxon>Fopius</taxon>
    </lineage>
</organism>
<dbReference type="GO" id="GO:0015074">
    <property type="term" value="P:DNA integration"/>
    <property type="evidence" value="ECO:0007669"/>
    <property type="project" value="InterPro"/>
</dbReference>
<proteinExistence type="predicted"/>
<dbReference type="PANTHER" id="PTHR47331">
    <property type="entry name" value="PHD-TYPE DOMAIN-CONTAINING PROTEIN"/>
    <property type="match status" value="1"/>
</dbReference>
<dbReference type="Gene3D" id="3.30.420.10">
    <property type="entry name" value="Ribonuclease H-like superfamily/Ribonuclease H"/>
    <property type="match status" value="1"/>
</dbReference>
<keyword evidence="2" id="KW-1185">Reference proteome</keyword>
<dbReference type="OrthoDB" id="5984724at2759"/>
<gene>
    <name evidence="3" type="primary">LOC105272615</name>
</gene>
<accession>A0A9R1TPQ2</accession>
<dbReference type="RefSeq" id="XP_011313117.1">
    <property type="nucleotide sequence ID" value="XM_011314815.1"/>
</dbReference>
<dbReference type="KEGG" id="fas:105272615"/>
<dbReference type="PROSITE" id="PS50994">
    <property type="entry name" value="INTEGRASE"/>
    <property type="match status" value="1"/>
</dbReference>
<dbReference type="PANTHER" id="PTHR47331:SF1">
    <property type="entry name" value="GAG-LIKE PROTEIN"/>
    <property type="match status" value="1"/>
</dbReference>
<dbReference type="InterPro" id="IPR036397">
    <property type="entry name" value="RNaseH_sf"/>
</dbReference>
<dbReference type="InterPro" id="IPR001584">
    <property type="entry name" value="Integrase_cat-core"/>
</dbReference>
<evidence type="ECO:0000313" key="3">
    <source>
        <dbReference type="RefSeq" id="XP_011313117.1"/>
    </source>
</evidence>
<evidence type="ECO:0000313" key="2">
    <source>
        <dbReference type="Proteomes" id="UP000694866"/>
    </source>
</evidence>
<dbReference type="GO" id="GO:0003676">
    <property type="term" value="F:nucleic acid binding"/>
    <property type="evidence" value="ECO:0007669"/>
    <property type="project" value="InterPro"/>
</dbReference>
<sequence length="224" mass="24944">MARLVSDRAFSKTGVDYAGPVSIKTWKGRGHKTQKGWLVIFVCMATSALHLEAVTDYSTDGFIAAYRRFVSRRGYCRHLYSDCGTNFIGADKELKKLFSAGTKEFQHLSAVCLKDGTRWTFNPPGAPHFGGNWEAAVKSVKYHLSRTVRDTTLTFEELSTLLTQIEAVLNSRPLQALSEDPADVSCLTSGHFLIGEAPIALPEPNLEHLNVGRLSRWQLIQQKL</sequence>
<evidence type="ECO:0000259" key="1">
    <source>
        <dbReference type="PROSITE" id="PS50994"/>
    </source>
</evidence>
<dbReference type="SUPFAM" id="SSF53098">
    <property type="entry name" value="Ribonuclease H-like"/>
    <property type="match status" value="1"/>
</dbReference>
<dbReference type="AlphaFoldDB" id="A0A9R1TPQ2"/>
<protein>
    <recommendedName>
        <fullName evidence="1">Integrase catalytic domain-containing protein</fullName>
    </recommendedName>
</protein>
<feature type="domain" description="Integrase catalytic" evidence="1">
    <location>
        <begin position="16"/>
        <end position="206"/>
    </location>
</feature>
<dbReference type="GeneID" id="105272615"/>
<dbReference type="InterPro" id="IPR012337">
    <property type="entry name" value="RNaseH-like_sf"/>
</dbReference>
<reference evidence="3" key="1">
    <citation type="submission" date="2025-08" db="UniProtKB">
        <authorList>
            <consortium name="RefSeq"/>
        </authorList>
    </citation>
    <scope>IDENTIFICATION</scope>
    <source>
        <strain evidence="3">USDA-PBARC FA_bdor</strain>
        <tissue evidence="3">Whole organism</tissue>
    </source>
</reference>
<name>A0A9R1TPQ2_9HYME</name>
<dbReference type="Proteomes" id="UP000694866">
    <property type="component" value="Unplaced"/>
</dbReference>